<reference evidence="2" key="1">
    <citation type="submission" date="2022-11" db="EMBL/GenBank/DDBJ databases">
        <authorList>
            <person name="Somphong A."/>
            <person name="Phongsopitanun W."/>
        </authorList>
    </citation>
    <scope>NUCLEOTIDE SEQUENCE</scope>
    <source>
        <strain evidence="2">Pm04-4</strain>
    </source>
</reference>
<feature type="domain" description="EAL" evidence="1">
    <location>
        <begin position="8"/>
        <end position="254"/>
    </location>
</feature>
<evidence type="ECO:0000313" key="2">
    <source>
        <dbReference type="EMBL" id="MCY1145704.1"/>
    </source>
</evidence>
<dbReference type="InterPro" id="IPR050706">
    <property type="entry name" value="Cyclic-di-GMP_PDE-like"/>
</dbReference>
<dbReference type="CDD" id="cd01948">
    <property type="entry name" value="EAL"/>
    <property type="match status" value="1"/>
</dbReference>
<gene>
    <name evidence="2" type="ORF">OWR29_47540</name>
</gene>
<dbReference type="PANTHER" id="PTHR33121:SF70">
    <property type="entry name" value="SIGNALING PROTEIN YKOW"/>
    <property type="match status" value="1"/>
</dbReference>
<dbReference type="InterPro" id="IPR001633">
    <property type="entry name" value="EAL_dom"/>
</dbReference>
<dbReference type="RefSeq" id="WP_267570321.1">
    <property type="nucleotide sequence ID" value="NZ_JAPNTZ010000031.1"/>
</dbReference>
<dbReference type="SUPFAM" id="SSF141868">
    <property type="entry name" value="EAL domain-like"/>
    <property type="match status" value="1"/>
</dbReference>
<proteinExistence type="predicted"/>
<evidence type="ECO:0000313" key="3">
    <source>
        <dbReference type="Proteomes" id="UP001151002"/>
    </source>
</evidence>
<evidence type="ECO:0000259" key="1">
    <source>
        <dbReference type="PROSITE" id="PS50883"/>
    </source>
</evidence>
<sequence length="390" mass="40540">MATPEPVSPVGAVTIHTVLADRLVQPVFQPIVDLASRTVVGVEALARGPAGSTLEFPDRLFATARDAGVVGELDLLCCERALEDAIAASVMPPLVFVNGEPGVMNQPLSPRLIELVRNGLPFRQILEFTERALPAVPGSLLRIAGQVQQYGNGLALDDVGVDPMSLAFLPVLEPEVIKLDMSLLRHPQAADTTTVCTVVRAEADCTGAVVIAEGIETEADLVTARALGADWGQGWLFGRPAPLTNIGYTFDHTGTSALRAPRPGFHQPAGTPWAIAAGRQPAGAATADAVAAAAASLRDLVAADLDTMVIVSCPATSVAGLPGSLEDLVGRARSVMMLDEPITNELVVAVVGAGYGAAVCIQTESSPQLISTDHLPTVAALIRAVMNRLP</sequence>
<keyword evidence="3" id="KW-1185">Reference proteome</keyword>
<accession>A0ABT4BGP7</accession>
<dbReference type="PROSITE" id="PS50883">
    <property type="entry name" value="EAL"/>
    <property type="match status" value="1"/>
</dbReference>
<name>A0ABT4BGP7_9ACTN</name>
<dbReference type="PANTHER" id="PTHR33121">
    <property type="entry name" value="CYCLIC DI-GMP PHOSPHODIESTERASE PDEF"/>
    <property type="match status" value="1"/>
</dbReference>
<dbReference type="InterPro" id="IPR035919">
    <property type="entry name" value="EAL_sf"/>
</dbReference>
<dbReference type="SMART" id="SM00052">
    <property type="entry name" value="EAL"/>
    <property type="match status" value="1"/>
</dbReference>
<protein>
    <submittedName>
        <fullName evidence="2">EAL domain-containing protein</fullName>
    </submittedName>
</protein>
<dbReference type="Proteomes" id="UP001151002">
    <property type="component" value="Unassembled WGS sequence"/>
</dbReference>
<dbReference type="Pfam" id="PF00563">
    <property type="entry name" value="EAL"/>
    <property type="match status" value="1"/>
</dbReference>
<dbReference type="EMBL" id="JAPNTZ010000031">
    <property type="protein sequence ID" value="MCY1145704.1"/>
    <property type="molecule type" value="Genomic_DNA"/>
</dbReference>
<dbReference type="Gene3D" id="3.20.20.450">
    <property type="entry name" value="EAL domain"/>
    <property type="match status" value="1"/>
</dbReference>
<organism evidence="2 3">
    <name type="scientific">Paractinoplanes pyxinae</name>
    <dbReference type="NCBI Taxonomy" id="2997416"/>
    <lineage>
        <taxon>Bacteria</taxon>
        <taxon>Bacillati</taxon>
        <taxon>Actinomycetota</taxon>
        <taxon>Actinomycetes</taxon>
        <taxon>Micromonosporales</taxon>
        <taxon>Micromonosporaceae</taxon>
        <taxon>Paractinoplanes</taxon>
    </lineage>
</organism>
<comment type="caution">
    <text evidence="2">The sequence shown here is derived from an EMBL/GenBank/DDBJ whole genome shotgun (WGS) entry which is preliminary data.</text>
</comment>